<feature type="domain" description="ABC-2 type transporter transmembrane" evidence="9">
    <location>
        <begin position="21"/>
        <end position="226"/>
    </location>
</feature>
<feature type="transmembrane region" description="Helical" evidence="8">
    <location>
        <begin position="182"/>
        <end position="203"/>
    </location>
</feature>
<evidence type="ECO:0000256" key="8">
    <source>
        <dbReference type="SAM" id="Phobius"/>
    </source>
</evidence>
<dbReference type="PANTHER" id="PTHR30413:SF8">
    <property type="entry name" value="TRANSPORT PERMEASE PROTEIN"/>
    <property type="match status" value="1"/>
</dbReference>
<keyword evidence="5 8" id="KW-0812">Transmembrane</keyword>
<evidence type="ECO:0000259" key="9">
    <source>
        <dbReference type="Pfam" id="PF01061"/>
    </source>
</evidence>
<dbReference type="PANTHER" id="PTHR30413">
    <property type="entry name" value="INNER MEMBRANE TRANSPORT PERMEASE"/>
    <property type="match status" value="1"/>
</dbReference>
<keyword evidence="11" id="KW-1185">Reference proteome</keyword>
<comment type="subcellular location">
    <subcellularLocation>
        <location evidence="1">Cell inner membrane</location>
        <topology evidence="1">Multi-pass membrane protein</topology>
    </subcellularLocation>
</comment>
<dbReference type="InterPro" id="IPR013525">
    <property type="entry name" value="ABC2_TM"/>
</dbReference>
<accession>A0ABT8XDA9</accession>
<gene>
    <name evidence="10" type="ORF">GB928_010780</name>
</gene>
<keyword evidence="6 8" id="KW-1133">Transmembrane helix</keyword>
<evidence type="ECO:0000256" key="7">
    <source>
        <dbReference type="ARBA" id="ARBA00023136"/>
    </source>
</evidence>
<comment type="similarity">
    <text evidence="2">Belongs to the ABC-2 integral membrane protein family.</text>
</comment>
<dbReference type="InterPro" id="IPR000412">
    <property type="entry name" value="ABC_2_transport"/>
</dbReference>
<name>A0ABT8XDA9_9HYPH</name>
<feature type="transmembrane region" description="Helical" evidence="8">
    <location>
        <begin position="39"/>
        <end position="57"/>
    </location>
</feature>
<keyword evidence="3" id="KW-0813">Transport</keyword>
<feature type="transmembrane region" description="Helical" evidence="8">
    <location>
        <begin position="145"/>
        <end position="170"/>
    </location>
</feature>
<protein>
    <submittedName>
        <fullName evidence="10">ABC transporter permease</fullName>
    </submittedName>
</protein>
<organism evidence="10 11">
    <name type="scientific">Shinella curvata</name>
    <dbReference type="NCBI Taxonomy" id="1817964"/>
    <lineage>
        <taxon>Bacteria</taxon>
        <taxon>Pseudomonadati</taxon>
        <taxon>Pseudomonadota</taxon>
        <taxon>Alphaproteobacteria</taxon>
        <taxon>Hyphomicrobiales</taxon>
        <taxon>Rhizobiaceae</taxon>
        <taxon>Shinella</taxon>
    </lineage>
</organism>
<keyword evidence="4" id="KW-1003">Cell membrane</keyword>
<comment type="caution">
    <text evidence="10">The sequence shown here is derived from an EMBL/GenBank/DDBJ whole genome shotgun (WGS) entry which is preliminary data.</text>
</comment>
<evidence type="ECO:0000256" key="2">
    <source>
        <dbReference type="ARBA" id="ARBA00007783"/>
    </source>
</evidence>
<evidence type="ECO:0000256" key="1">
    <source>
        <dbReference type="ARBA" id="ARBA00004429"/>
    </source>
</evidence>
<dbReference type="PRINTS" id="PR00164">
    <property type="entry name" value="ABC2TRNSPORT"/>
</dbReference>
<evidence type="ECO:0000256" key="6">
    <source>
        <dbReference type="ARBA" id="ARBA00022989"/>
    </source>
</evidence>
<evidence type="ECO:0000256" key="3">
    <source>
        <dbReference type="ARBA" id="ARBA00022448"/>
    </source>
</evidence>
<dbReference type="RefSeq" id="WP_303276915.1">
    <property type="nucleotide sequence ID" value="NZ_WHSC02000005.1"/>
</dbReference>
<dbReference type="Pfam" id="PF01061">
    <property type="entry name" value="ABC2_membrane"/>
    <property type="match status" value="1"/>
</dbReference>
<evidence type="ECO:0000256" key="4">
    <source>
        <dbReference type="ARBA" id="ARBA00022475"/>
    </source>
</evidence>
<evidence type="ECO:0000313" key="10">
    <source>
        <dbReference type="EMBL" id="MDO6121666.1"/>
    </source>
</evidence>
<proteinExistence type="inferred from homology"/>
<feature type="transmembrane region" description="Helical" evidence="8">
    <location>
        <begin position="239"/>
        <end position="258"/>
    </location>
</feature>
<evidence type="ECO:0000256" key="5">
    <source>
        <dbReference type="ARBA" id="ARBA00022692"/>
    </source>
</evidence>
<sequence>MTKVLTEKNFTYALSENMRVIAALVVRSAVTRFGESRMGFVWVLIEPAAYVGVYLLVHASMDASIPFGDSALLFVLTGIFGFRMTRGIARKTERAIISNQPMLTYPLVRPLDTIIATFLTESTIWLIICWLFMGGLSLMMDRSVIVYPADFAECLLAILYFALSFAAFNAMISALIPRYDTFINMLSMPLMLASGVFFVPTQLPPDFQAILWWNPFLHCVEWFRTSTYLDYNALLSKSYLLGVSTGLLAAALSIERIFRRKIVAS</sequence>
<dbReference type="EMBL" id="WHSC02000005">
    <property type="protein sequence ID" value="MDO6121666.1"/>
    <property type="molecule type" value="Genomic_DNA"/>
</dbReference>
<feature type="transmembrane region" description="Helical" evidence="8">
    <location>
        <begin position="111"/>
        <end position="133"/>
    </location>
</feature>
<reference evidence="10" key="1">
    <citation type="submission" date="2022-04" db="EMBL/GenBank/DDBJ databases">
        <title>Shinella lacus sp. nov., a novel member of the genus Shinella from water.</title>
        <authorList>
            <person name="Deng Y."/>
        </authorList>
    </citation>
    <scope>NUCLEOTIDE SEQUENCE</scope>
    <source>
        <strain evidence="10">JCM 31239</strain>
    </source>
</reference>
<feature type="transmembrane region" description="Helical" evidence="8">
    <location>
        <begin position="63"/>
        <end position="82"/>
    </location>
</feature>
<keyword evidence="7 8" id="KW-0472">Membrane</keyword>
<dbReference type="Proteomes" id="UP001177080">
    <property type="component" value="Unassembled WGS sequence"/>
</dbReference>
<evidence type="ECO:0000313" key="11">
    <source>
        <dbReference type="Proteomes" id="UP001177080"/>
    </source>
</evidence>